<dbReference type="OrthoDB" id="9807329at2"/>
<dbReference type="AlphaFoldDB" id="A0A3T0HTL4"/>
<dbReference type="InterPro" id="IPR029062">
    <property type="entry name" value="Class_I_gatase-like"/>
</dbReference>
<organism evidence="1 2">
    <name type="scientific">Neobacillus mesonae</name>
    <dbReference type="NCBI Taxonomy" id="1193713"/>
    <lineage>
        <taxon>Bacteria</taxon>
        <taxon>Bacillati</taxon>
        <taxon>Bacillota</taxon>
        <taxon>Bacilli</taxon>
        <taxon>Bacillales</taxon>
        <taxon>Bacillaceae</taxon>
        <taxon>Neobacillus</taxon>
    </lineage>
</organism>
<accession>A0A3T0HTL4</accession>
<evidence type="ECO:0000313" key="2">
    <source>
        <dbReference type="Proteomes" id="UP000282892"/>
    </source>
</evidence>
<dbReference type="SUPFAM" id="SSF52317">
    <property type="entry name" value="Class I glutamine amidotransferase-like"/>
    <property type="match status" value="1"/>
</dbReference>
<gene>
    <name evidence="1" type="ORF">CHR53_03005</name>
</gene>
<protein>
    <recommendedName>
        <fullName evidence="3">LD-carboxypeptidase N-terminal domain-containing protein</fullName>
    </recommendedName>
</protein>
<sequence length="75" mass="8094">MATRPKALQRGDTVGIVTLASPYPSEYINQAVATLEKSGFQVVGIIIGECTDCIEAYGKSWDDVIHDFLVPLGSH</sequence>
<evidence type="ECO:0000313" key="1">
    <source>
        <dbReference type="EMBL" id="AZU60318.1"/>
    </source>
</evidence>
<proteinExistence type="predicted"/>
<dbReference type="InterPro" id="IPR027478">
    <property type="entry name" value="LdcA_N"/>
</dbReference>
<dbReference type="EMBL" id="CP022572">
    <property type="protein sequence ID" value="AZU60318.1"/>
    <property type="molecule type" value="Genomic_DNA"/>
</dbReference>
<dbReference type="KEGG" id="nmk:CHR53_03005"/>
<dbReference type="Proteomes" id="UP000282892">
    <property type="component" value="Chromosome"/>
</dbReference>
<evidence type="ECO:0008006" key="3">
    <source>
        <dbReference type="Google" id="ProtNLM"/>
    </source>
</evidence>
<reference evidence="1 2" key="1">
    <citation type="submission" date="2017-07" db="EMBL/GenBank/DDBJ databases">
        <title>The complete genome sequence of Bacillus mesonae strain H20-5, an efficient strain improving plant abiotic stress resistance.</title>
        <authorList>
            <person name="Kim S.Y."/>
            <person name="Song H."/>
            <person name="Sang M.K."/>
            <person name="Weon H.-Y."/>
            <person name="Song J."/>
        </authorList>
    </citation>
    <scope>NUCLEOTIDE SEQUENCE [LARGE SCALE GENOMIC DNA]</scope>
    <source>
        <strain evidence="1 2">H20-5</strain>
    </source>
</reference>
<dbReference type="STRING" id="1193713.GCA_001636315_03123"/>
<name>A0A3T0HTL4_9BACI</name>
<dbReference type="RefSeq" id="WP_066391184.1">
    <property type="nucleotide sequence ID" value="NZ_CP022572.1"/>
</dbReference>
<dbReference type="Gene3D" id="3.40.50.10740">
    <property type="entry name" value="Class I glutamine amidotransferase-like"/>
    <property type="match status" value="1"/>
</dbReference>
<keyword evidence="2" id="KW-1185">Reference proteome</keyword>